<name>A0AAV0AKC4_PHAPC</name>
<reference evidence="1" key="1">
    <citation type="submission" date="2022-06" db="EMBL/GenBank/DDBJ databases">
        <authorList>
            <consortium name="SYNGENTA / RWTH Aachen University"/>
        </authorList>
    </citation>
    <scope>NUCLEOTIDE SEQUENCE</scope>
</reference>
<proteinExistence type="predicted"/>
<protein>
    <submittedName>
        <fullName evidence="1">Expressed protein</fullName>
    </submittedName>
</protein>
<evidence type="ECO:0000313" key="1">
    <source>
        <dbReference type="EMBL" id="CAH7668497.1"/>
    </source>
</evidence>
<dbReference type="Proteomes" id="UP001153365">
    <property type="component" value="Unassembled WGS sequence"/>
</dbReference>
<dbReference type="AlphaFoldDB" id="A0AAV0AKC4"/>
<accession>A0AAV0AKC4</accession>
<sequence>MKAINNDPIKIIRSVTVTSLFNSCKHKLPSNCQGYRSTQRTDLSSIEYDLGDDRQSIDACYSKVGGGLVVSCLIGTPSTWLPSDLDRFICLSTGQNNSLIRSFSIPDLECPWSIQSNLLFLRSESCIHKLWRSITNDPNLKLCKHNRFKPANQYFNQIMKQSSLKPKQPGDRSISERDFGVPPPHIWSGKAVLIKGLPNRISMSHVENSIIRFGTPIRAVCKLDLDQRYRLKMYWPIYDPLPSPSRTRDHTIDQNINIDEDRSDLNKKKTKFTRIQLVYVSSNLIANHLASQLQRVSPIWLNSNLNNKRTNEPCILGQTSGWQLKARVIY</sequence>
<keyword evidence="2" id="KW-1185">Reference proteome</keyword>
<gene>
    <name evidence="1" type="ORF">PPACK8108_LOCUS3009</name>
</gene>
<dbReference type="EMBL" id="CALTRL010000531">
    <property type="protein sequence ID" value="CAH7668497.1"/>
    <property type="molecule type" value="Genomic_DNA"/>
</dbReference>
<evidence type="ECO:0000313" key="2">
    <source>
        <dbReference type="Proteomes" id="UP001153365"/>
    </source>
</evidence>
<organism evidence="1 2">
    <name type="scientific">Phakopsora pachyrhizi</name>
    <name type="common">Asian soybean rust disease fungus</name>
    <dbReference type="NCBI Taxonomy" id="170000"/>
    <lineage>
        <taxon>Eukaryota</taxon>
        <taxon>Fungi</taxon>
        <taxon>Dikarya</taxon>
        <taxon>Basidiomycota</taxon>
        <taxon>Pucciniomycotina</taxon>
        <taxon>Pucciniomycetes</taxon>
        <taxon>Pucciniales</taxon>
        <taxon>Phakopsoraceae</taxon>
        <taxon>Phakopsora</taxon>
    </lineage>
</organism>
<comment type="caution">
    <text evidence="1">The sequence shown here is derived from an EMBL/GenBank/DDBJ whole genome shotgun (WGS) entry which is preliminary data.</text>
</comment>